<dbReference type="OrthoDB" id="697229at2"/>
<dbReference type="KEGG" id="fln:FLA_0691"/>
<evidence type="ECO:0000259" key="7">
    <source>
        <dbReference type="Pfam" id="PF14322"/>
    </source>
</evidence>
<dbReference type="PROSITE" id="PS51257">
    <property type="entry name" value="PROKAR_LIPOPROTEIN"/>
    <property type="match status" value="1"/>
</dbReference>
<accession>A0A173MAY6</accession>
<keyword evidence="3" id="KW-0732">Signal</keyword>
<feature type="domain" description="RagB/SusD" evidence="6">
    <location>
        <begin position="337"/>
        <end position="455"/>
    </location>
</feature>
<dbReference type="InterPro" id="IPR011990">
    <property type="entry name" value="TPR-like_helical_dom_sf"/>
</dbReference>
<feature type="domain" description="SusD-like N-terminal" evidence="7">
    <location>
        <begin position="73"/>
        <end position="223"/>
    </location>
</feature>
<evidence type="ECO:0000259" key="6">
    <source>
        <dbReference type="Pfam" id="PF07980"/>
    </source>
</evidence>
<evidence type="ECO:0000256" key="2">
    <source>
        <dbReference type="ARBA" id="ARBA00006275"/>
    </source>
</evidence>
<dbReference type="SUPFAM" id="SSF48452">
    <property type="entry name" value="TPR-like"/>
    <property type="match status" value="1"/>
</dbReference>
<keyword evidence="4" id="KW-0472">Membrane</keyword>
<keyword evidence="5" id="KW-0998">Cell outer membrane</keyword>
<evidence type="ECO:0000313" key="8">
    <source>
        <dbReference type="EMBL" id="SIT32368.1"/>
    </source>
</evidence>
<evidence type="ECO:0000313" key="9">
    <source>
        <dbReference type="Proteomes" id="UP000186917"/>
    </source>
</evidence>
<organism evidence="8 9">
    <name type="scientific">Filimonas lacunae</name>
    <dbReference type="NCBI Taxonomy" id="477680"/>
    <lineage>
        <taxon>Bacteria</taxon>
        <taxon>Pseudomonadati</taxon>
        <taxon>Bacteroidota</taxon>
        <taxon>Chitinophagia</taxon>
        <taxon>Chitinophagales</taxon>
        <taxon>Chitinophagaceae</taxon>
        <taxon>Filimonas</taxon>
    </lineage>
</organism>
<sequence>MKKYFLYILLFSLVSCRKYVEVEQKGVKTLKSTNDYRYVMNDNSILETGYGLHILSGDDISITDSIRVNSLSLAYNNYQLGAYIWDSVYYTVTQSDAEWNRDYKLIYTCNEILEGVIDSEGGADSLKKQIYGEALVHRADTYFQLVNLFGKQYDEATAASDMGVPVLLTSNLYADLTRRSVKEVYSQITNDLTAALPLLPALPDFNVRPAKVSVYALLARVYLNKRDFVNAGLYADSALKLQSTLVNYSTLASNAALPLRLADPEIMLSKLANNSYTALSLNNNLVQLLGTSDLRYKFFTNTSAVFSGSFSAAFTGRTYWRSILGERVNLIGPGVPEMMLIKAEAAARQSDAGTAMSLVNTLRQNRFAPADYVALSATDASDALLKVVQERQRELFGRGFRWFDQRRLNKDAAFAATVTRTVRGVTYTLAPNSNRYLFPIPPNAMLLNPEVKQNPR</sequence>
<dbReference type="InterPro" id="IPR033985">
    <property type="entry name" value="SusD-like_N"/>
</dbReference>
<comment type="similarity">
    <text evidence="2">Belongs to the SusD family.</text>
</comment>
<dbReference type="Pfam" id="PF14322">
    <property type="entry name" value="SusD-like_3"/>
    <property type="match status" value="1"/>
</dbReference>
<evidence type="ECO:0000256" key="3">
    <source>
        <dbReference type="ARBA" id="ARBA00022729"/>
    </source>
</evidence>
<dbReference type="Pfam" id="PF07980">
    <property type="entry name" value="SusD_RagB"/>
    <property type="match status" value="1"/>
</dbReference>
<comment type="subcellular location">
    <subcellularLocation>
        <location evidence="1">Cell outer membrane</location>
    </subcellularLocation>
</comment>
<protein>
    <submittedName>
        <fullName evidence="8">SusD family protein</fullName>
    </submittedName>
</protein>
<dbReference type="AlphaFoldDB" id="A0A173MAY6"/>
<reference evidence="9" key="1">
    <citation type="submission" date="2017-01" db="EMBL/GenBank/DDBJ databases">
        <authorList>
            <person name="Varghese N."/>
            <person name="Submissions S."/>
        </authorList>
    </citation>
    <scope>NUCLEOTIDE SEQUENCE [LARGE SCALE GENOMIC DNA]</scope>
    <source>
        <strain evidence="9">DSM 21054</strain>
    </source>
</reference>
<dbReference type="EMBL" id="FTOR01000011">
    <property type="protein sequence ID" value="SIT32368.1"/>
    <property type="molecule type" value="Genomic_DNA"/>
</dbReference>
<gene>
    <name evidence="8" type="ORF">SAMN05421788_111103</name>
</gene>
<dbReference type="GO" id="GO:0009279">
    <property type="term" value="C:cell outer membrane"/>
    <property type="evidence" value="ECO:0007669"/>
    <property type="project" value="UniProtKB-SubCell"/>
</dbReference>
<keyword evidence="9" id="KW-1185">Reference proteome</keyword>
<evidence type="ECO:0000256" key="5">
    <source>
        <dbReference type="ARBA" id="ARBA00023237"/>
    </source>
</evidence>
<name>A0A173MAY6_9BACT</name>
<dbReference type="Proteomes" id="UP000186917">
    <property type="component" value="Unassembled WGS sequence"/>
</dbReference>
<evidence type="ECO:0000256" key="1">
    <source>
        <dbReference type="ARBA" id="ARBA00004442"/>
    </source>
</evidence>
<dbReference type="STRING" id="477680.SAMN05421788_111103"/>
<dbReference type="RefSeq" id="WP_076382082.1">
    <property type="nucleotide sequence ID" value="NZ_AP017422.1"/>
</dbReference>
<dbReference type="Gene3D" id="1.25.40.390">
    <property type="match status" value="2"/>
</dbReference>
<proteinExistence type="inferred from homology"/>
<dbReference type="InterPro" id="IPR012944">
    <property type="entry name" value="SusD_RagB_dom"/>
</dbReference>
<evidence type="ECO:0000256" key="4">
    <source>
        <dbReference type="ARBA" id="ARBA00023136"/>
    </source>
</evidence>